<dbReference type="EMBL" id="JAACFV010000057">
    <property type="protein sequence ID" value="KAF7508231.1"/>
    <property type="molecule type" value="Genomic_DNA"/>
</dbReference>
<evidence type="ECO:0000313" key="2">
    <source>
        <dbReference type="Proteomes" id="UP000606974"/>
    </source>
</evidence>
<proteinExistence type="predicted"/>
<name>A0A8H7AJG7_9EURO</name>
<keyword evidence="2" id="KW-1185">Reference proteome</keyword>
<protein>
    <submittedName>
        <fullName evidence="1">Uncharacterized protein</fullName>
    </submittedName>
</protein>
<dbReference type="AlphaFoldDB" id="A0A8H7AJG7"/>
<organism evidence="1 2">
    <name type="scientific">Endocarpon pusillum</name>
    <dbReference type="NCBI Taxonomy" id="364733"/>
    <lineage>
        <taxon>Eukaryota</taxon>
        <taxon>Fungi</taxon>
        <taxon>Dikarya</taxon>
        <taxon>Ascomycota</taxon>
        <taxon>Pezizomycotina</taxon>
        <taxon>Eurotiomycetes</taxon>
        <taxon>Chaetothyriomycetidae</taxon>
        <taxon>Verrucariales</taxon>
        <taxon>Verrucariaceae</taxon>
        <taxon>Endocarpon</taxon>
    </lineage>
</organism>
<reference evidence="1" key="1">
    <citation type="submission" date="2020-02" db="EMBL/GenBank/DDBJ databases">
        <authorList>
            <person name="Palmer J.M."/>
        </authorList>
    </citation>
    <scope>NUCLEOTIDE SEQUENCE</scope>
    <source>
        <strain evidence="1">EPUS1.4</strain>
        <tissue evidence="1">Thallus</tissue>
    </source>
</reference>
<accession>A0A8H7AJG7</accession>
<comment type="caution">
    <text evidence="1">The sequence shown here is derived from an EMBL/GenBank/DDBJ whole genome shotgun (WGS) entry which is preliminary data.</text>
</comment>
<sequence length="69" mass="8119">MEMVSPEPGRVECAISKQLTGYILACEEMEAYLKKEFSSYENYDFDVKTRSNRLYFCAPRKVTQQEPIR</sequence>
<gene>
    <name evidence="1" type="ORF">GJ744_009528</name>
</gene>
<dbReference type="Proteomes" id="UP000606974">
    <property type="component" value="Unassembled WGS sequence"/>
</dbReference>
<evidence type="ECO:0000313" key="1">
    <source>
        <dbReference type="EMBL" id="KAF7508231.1"/>
    </source>
</evidence>